<evidence type="ECO:0000313" key="1">
    <source>
        <dbReference type="EMBL" id="ABO45430.1"/>
    </source>
</evidence>
<keyword evidence="2" id="KW-1185">Reference proteome</keyword>
<protein>
    <submittedName>
        <fullName evidence="1">Uncharacterized protein</fullName>
    </submittedName>
</protein>
<reference evidence="1 2" key="1">
    <citation type="journal article" date="2007" name="J. Virol.">
        <title>The genome of Gryllus bimaculatus nudivirus indicates an ancient diversification of baculovirus-related nonoccluded nudiviruses of insects.</title>
        <authorList>
            <person name="Wang Y."/>
            <person name="Kleespies R.G."/>
            <person name="Huger A.M."/>
            <person name="Jehle J.A."/>
        </authorList>
    </citation>
    <scope>NUCLEOTIDE SEQUENCE [LARGE SCALE GENOMIC DNA]</scope>
</reference>
<dbReference type="KEGG" id="vg:4960818"/>
<evidence type="ECO:0000313" key="2">
    <source>
        <dbReference type="Proteomes" id="UP000203733"/>
    </source>
</evidence>
<dbReference type="Proteomes" id="UP000203733">
    <property type="component" value="Segment"/>
</dbReference>
<dbReference type="OrthoDB" id="18804at10239"/>
<organism evidence="1 2">
    <name type="scientific">Gryllus bimaculatus nudivirus</name>
    <dbReference type="NCBI Taxonomy" id="432587"/>
    <lineage>
        <taxon>Viruses</taxon>
        <taxon>Viruses incertae sedis</taxon>
        <taxon>Naldaviricetes</taxon>
        <taxon>Lefavirales</taxon>
        <taxon>Nudiviridae</taxon>
        <taxon>Alphanudivirus</taxon>
        <taxon>Alphanudivirus grybimaculati</taxon>
    </lineage>
</organism>
<dbReference type="EMBL" id="EF203088">
    <property type="protein sequence ID" value="ABO45430.1"/>
    <property type="molecule type" value="Genomic_DNA"/>
</dbReference>
<proteinExistence type="predicted"/>
<dbReference type="RefSeq" id="YP_001111364.1">
    <property type="nucleotide sequence ID" value="NC_009240.1"/>
</dbReference>
<accession>A4L260</accession>
<dbReference type="GeneID" id="4960818"/>
<name>A4L260_9VIRU</name>
<sequence length="181" mass="20819">MNIQIFDESIFNDGEIFKEYIKNVTSVGVSNRADAFLINRLGLKAESICSVSSFGVSLGVNPNKKDKCPDINVFTVKNKYNYTIRTVLSFQPVVVSNSLINITPVVLDEYINLLENINNDPILTINKNLTEIEHVIMIKFYAVNRRIFITPQLYLILKKYIDDFPFVVPDNLIFHTYKNEF</sequence>